<dbReference type="Proteomes" id="UP001239111">
    <property type="component" value="Chromosome 4"/>
</dbReference>
<organism evidence="1 2">
    <name type="scientific">Eretmocerus hayati</name>
    <dbReference type="NCBI Taxonomy" id="131215"/>
    <lineage>
        <taxon>Eukaryota</taxon>
        <taxon>Metazoa</taxon>
        <taxon>Ecdysozoa</taxon>
        <taxon>Arthropoda</taxon>
        <taxon>Hexapoda</taxon>
        <taxon>Insecta</taxon>
        <taxon>Pterygota</taxon>
        <taxon>Neoptera</taxon>
        <taxon>Endopterygota</taxon>
        <taxon>Hymenoptera</taxon>
        <taxon>Apocrita</taxon>
        <taxon>Proctotrupomorpha</taxon>
        <taxon>Chalcidoidea</taxon>
        <taxon>Aphelinidae</taxon>
        <taxon>Aphelininae</taxon>
        <taxon>Eretmocerus</taxon>
    </lineage>
</organism>
<evidence type="ECO:0000313" key="2">
    <source>
        <dbReference type="Proteomes" id="UP001239111"/>
    </source>
</evidence>
<accession>A0ACC2N2D9</accession>
<sequence>MYDICHPAYYNMSQLGCNDQVKLTTAFYVYMELCEVRRYWNVDYKYSDKLQLFHLEAKKTANGAVETYIPWPTIHNITLDLIGNIQTVLDRERFTFVFKEGDSTSAYYAISSGIKKPVNPEDLKPLKLKDEKKFILEREINRNTANLYERALLFGAENDECVDNHETDNLAEQEE</sequence>
<protein>
    <submittedName>
        <fullName evidence="1">Uncharacterized protein</fullName>
    </submittedName>
</protein>
<proteinExistence type="predicted"/>
<comment type="caution">
    <text evidence="1">The sequence shown here is derived from an EMBL/GenBank/DDBJ whole genome shotgun (WGS) entry which is preliminary data.</text>
</comment>
<evidence type="ECO:0000313" key="1">
    <source>
        <dbReference type="EMBL" id="KAJ8665158.1"/>
    </source>
</evidence>
<keyword evidence="2" id="KW-1185">Reference proteome</keyword>
<name>A0ACC2N2D9_9HYME</name>
<dbReference type="EMBL" id="CM056744">
    <property type="protein sequence ID" value="KAJ8665158.1"/>
    <property type="molecule type" value="Genomic_DNA"/>
</dbReference>
<reference evidence="1" key="1">
    <citation type="submission" date="2023-04" db="EMBL/GenBank/DDBJ databases">
        <title>A chromosome-level genome assembly of the parasitoid wasp Eretmocerus hayati.</title>
        <authorList>
            <person name="Zhong Y."/>
            <person name="Liu S."/>
            <person name="Liu Y."/>
        </authorList>
    </citation>
    <scope>NUCLEOTIDE SEQUENCE</scope>
    <source>
        <strain evidence="1">ZJU_SS_LIU_2023</strain>
    </source>
</reference>
<gene>
    <name evidence="1" type="ORF">QAD02_006820</name>
</gene>